<keyword evidence="1" id="KW-0812">Transmembrane</keyword>
<dbReference type="AlphaFoldDB" id="A8MJY1"/>
<feature type="transmembrane region" description="Helical" evidence="1">
    <location>
        <begin position="116"/>
        <end position="139"/>
    </location>
</feature>
<feature type="transmembrane region" description="Helical" evidence="1">
    <location>
        <begin position="151"/>
        <end position="172"/>
    </location>
</feature>
<dbReference type="EMBL" id="CP000853">
    <property type="protein sequence ID" value="ABW20113.1"/>
    <property type="molecule type" value="Genomic_DNA"/>
</dbReference>
<dbReference type="KEGG" id="aoe:Clos_2582"/>
<dbReference type="PANTHER" id="PTHR42867:SF1">
    <property type="entry name" value="MEMBRANE PROTEIN-RELATED"/>
    <property type="match status" value="1"/>
</dbReference>
<feature type="transmembrane region" description="Helical" evidence="1">
    <location>
        <begin position="217"/>
        <end position="236"/>
    </location>
</feature>
<keyword evidence="3" id="KW-1185">Reference proteome</keyword>
<dbReference type="PANTHER" id="PTHR42867">
    <property type="entry name" value="MEMBRANE PROTEIN-RELATED"/>
    <property type="match status" value="1"/>
</dbReference>
<dbReference type="InterPro" id="IPR010787">
    <property type="entry name" value="DUF1385"/>
</dbReference>
<dbReference type="Pfam" id="PF07136">
    <property type="entry name" value="DUF1385"/>
    <property type="match status" value="1"/>
</dbReference>
<sequence>MSRLGQRVAKPTSIGGQALIEGVMMKGPKEMAIAVRNPENEIIIKKEPVEGFVTKYKLNKIPFLRGGLALIDSMITGVRSLNYAADIAMPEEETDKEPGRFEAFLGKIFGEKLGDIMIYFSVFVALIMSVGIFILGPTLLTGVLKNFIKNIVVLNLMEGVLRLVLFVVYIAVISRMEDIRRVFQYHGAEHKTIYCYENGEELTVENVRKYTTLHPRCGTSFLFIVMMVSMVIFSLIEWSDPITRMLTRLALLPVVAGISYEIIRIAGRSQSALMSIVSYPGMMMQKLTTLEPDDSQIEVAIEALKGVLVENEDDARW</sequence>
<organism evidence="2 3">
    <name type="scientific">Alkaliphilus oremlandii (strain OhILAs)</name>
    <name type="common">Clostridium oremlandii (strain OhILAs)</name>
    <dbReference type="NCBI Taxonomy" id="350688"/>
    <lineage>
        <taxon>Bacteria</taxon>
        <taxon>Bacillati</taxon>
        <taxon>Bacillota</taxon>
        <taxon>Clostridia</taxon>
        <taxon>Peptostreptococcales</taxon>
        <taxon>Natronincolaceae</taxon>
        <taxon>Alkaliphilus</taxon>
    </lineage>
</organism>
<evidence type="ECO:0000256" key="1">
    <source>
        <dbReference type="SAM" id="Phobius"/>
    </source>
</evidence>
<dbReference type="Proteomes" id="UP000000269">
    <property type="component" value="Chromosome"/>
</dbReference>
<proteinExistence type="predicted"/>
<evidence type="ECO:0000313" key="2">
    <source>
        <dbReference type="EMBL" id="ABW20113.1"/>
    </source>
</evidence>
<accession>A8MJY1</accession>
<keyword evidence="1" id="KW-0472">Membrane</keyword>
<dbReference type="eggNOG" id="COG3872">
    <property type="taxonomic scope" value="Bacteria"/>
</dbReference>
<name>A8MJY1_ALKOO</name>
<keyword evidence="1" id="KW-1133">Transmembrane helix</keyword>
<dbReference type="STRING" id="350688.Clos_2582"/>
<protein>
    <recommendedName>
        <fullName evidence="4">DUF1385 domain-containing protein</fullName>
    </recommendedName>
</protein>
<gene>
    <name evidence="2" type="ordered locus">Clos_2582</name>
</gene>
<reference evidence="3" key="1">
    <citation type="submission" date="2007-10" db="EMBL/GenBank/DDBJ databases">
        <title>Complete genome of Alkaliphilus oremlandii OhILAs.</title>
        <authorList>
            <person name="Copeland A."/>
            <person name="Lucas S."/>
            <person name="Lapidus A."/>
            <person name="Barry K."/>
            <person name="Detter J.C."/>
            <person name="Glavina del Rio T."/>
            <person name="Hammon N."/>
            <person name="Israni S."/>
            <person name="Dalin E."/>
            <person name="Tice H."/>
            <person name="Pitluck S."/>
            <person name="Chain P."/>
            <person name="Malfatti S."/>
            <person name="Shin M."/>
            <person name="Vergez L."/>
            <person name="Schmutz J."/>
            <person name="Larimer F."/>
            <person name="Land M."/>
            <person name="Hauser L."/>
            <person name="Kyrpides N."/>
            <person name="Mikhailova N."/>
            <person name="Stolz J.F."/>
            <person name="Dawson A."/>
            <person name="Fisher E."/>
            <person name="Crable B."/>
            <person name="Perera E."/>
            <person name="Lisak J."/>
            <person name="Ranganathan M."/>
            <person name="Basu P."/>
            <person name="Richardson P."/>
        </authorList>
    </citation>
    <scope>NUCLEOTIDE SEQUENCE [LARGE SCALE GENOMIC DNA]</scope>
    <source>
        <strain evidence="3">OhILAs</strain>
    </source>
</reference>
<evidence type="ECO:0000313" key="3">
    <source>
        <dbReference type="Proteomes" id="UP000000269"/>
    </source>
</evidence>
<evidence type="ECO:0008006" key="4">
    <source>
        <dbReference type="Google" id="ProtNLM"/>
    </source>
</evidence>
<dbReference type="OrthoDB" id="9784805at2"/>
<dbReference type="HOGENOM" id="CLU_038140_0_0_9"/>